<dbReference type="EMBL" id="CP001063">
    <property type="protein sequence ID" value="ACD07773.1"/>
    <property type="molecule type" value="Genomic_DNA"/>
</dbReference>
<dbReference type="Proteomes" id="UP000001030">
    <property type="component" value="Chromosome"/>
</dbReference>
<reference evidence="2" key="1">
    <citation type="submission" date="2008-05" db="EMBL/GenBank/DDBJ databases">
        <title>Complete sequence of Shigella boydii serotype 18 strain BS512.</title>
        <authorList>
            <person name="Rasko D.A."/>
            <person name="Rosovitz M."/>
            <person name="Maurelli A.T."/>
            <person name="Myers G."/>
            <person name="Seshadri R."/>
            <person name="Cer R."/>
            <person name="Jiang L."/>
            <person name="Ravel J."/>
            <person name="Sebastian Y."/>
        </authorList>
    </citation>
    <scope>NUCLEOTIDE SEQUENCE [LARGE SCALE GENOMIC DNA]</scope>
    <source>
        <strain evidence="2">CDC 3083-94 / BS512</strain>
    </source>
</reference>
<gene>
    <name evidence="1" type="ordered locus">SbBS512_E4562</name>
</gene>
<organism evidence="1 2">
    <name type="scientific">Shigella boydii serotype 18 (strain CDC 3083-94 / BS512)</name>
    <dbReference type="NCBI Taxonomy" id="344609"/>
    <lineage>
        <taxon>Bacteria</taxon>
        <taxon>Pseudomonadati</taxon>
        <taxon>Pseudomonadota</taxon>
        <taxon>Gammaproteobacteria</taxon>
        <taxon>Enterobacterales</taxon>
        <taxon>Enterobacteriaceae</taxon>
        <taxon>Shigella</taxon>
    </lineage>
</organism>
<sequence>MDKKIVIFINQPFIHIKPVNKMDHLLGIEIHLAESMLTHKIIELVIFTRVMTPTY</sequence>
<protein>
    <submittedName>
        <fullName evidence="1">Uncharacterized protein</fullName>
    </submittedName>
</protein>
<evidence type="ECO:0000313" key="2">
    <source>
        <dbReference type="Proteomes" id="UP000001030"/>
    </source>
</evidence>
<name>B2TX80_SHIB3</name>
<evidence type="ECO:0000313" key="1">
    <source>
        <dbReference type="EMBL" id="ACD07773.1"/>
    </source>
</evidence>
<dbReference type="KEGG" id="sbc:SbBS512_E4562"/>
<keyword evidence="2" id="KW-1185">Reference proteome</keyword>
<dbReference type="HOGENOM" id="CLU_3029932_0_0_6"/>
<dbReference type="AlphaFoldDB" id="B2TX80"/>
<proteinExistence type="predicted"/>
<accession>B2TX80</accession>